<evidence type="ECO:0000313" key="3">
    <source>
        <dbReference type="Proteomes" id="UP000189670"/>
    </source>
</evidence>
<keyword evidence="1" id="KW-0732">Signal</keyword>
<sequence>MTYSSKAFICLFMLAAINLMHCVPPDDHSLRSQQTYESSINGFSYASVIDTLHARLINRFKKDTSSRIYITSSLLQQNRVSHLHKMIINDLSNALKQEQFVVEVPSTIANGTKITKTECETRYIALDRNITIVLHINDCAPSENCVRIHLEIFQNTETATEFCHLTLTPELVTQKNQMIHIPSPLGHMKKPFGNLNQAAKFLVETMNCLFDKLFPIQGNRRFLFAKTDNTPMTVIDAVKNQWIHLLGAECIAKTIIPIDSYGDQFVIRDKTIAESIPKEIQILIAVDSVEVHPGKYRLHVHALSLGLADDHQTVPFGSCLPGCRFHLYAYTISKTNLVGEGFGECNKKMSQELWPYSAKIIAERSAEQALLIKITNLLRKHYISRDLAYDESLIDEKAKIIMQNAILQWEHFDESSCQAEARFVIHDRYLPFSLPPDPGLKNKVLTRISFEWYIIRFECNQNKLNSGDMTLFLYIKCYIIRFYVKK</sequence>
<evidence type="ECO:0000313" key="2">
    <source>
        <dbReference type="EMBL" id="ETR71679.1"/>
    </source>
</evidence>
<accession>A0A1V1P9T0</accession>
<feature type="chain" id="PRO_5012617856" evidence="1">
    <location>
        <begin position="22"/>
        <end position="486"/>
    </location>
</feature>
<comment type="caution">
    <text evidence="2">The sequence shown here is derived from an EMBL/GenBank/DDBJ whole genome shotgun (WGS) entry which is preliminary data.</text>
</comment>
<name>A0A1V1P9T0_9BACT</name>
<gene>
    <name evidence="2" type="ORF">OMM_02307</name>
</gene>
<dbReference type="AlphaFoldDB" id="A0A1V1P9T0"/>
<dbReference type="EMBL" id="ATBP01000236">
    <property type="protein sequence ID" value="ETR71679.1"/>
    <property type="molecule type" value="Genomic_DNA"/>
</dbReference>
<reference evidence="3" key="1">
    <citation type="submission" date="2012-11" db="EMBL/GenBank/DDBJ databases">
        <authorList>
            <person name="Lucero-Rivera Y.E."/>
            <person name="Tovar-Ramirez D."/>
        </authorList>
    </citation>
    <scope>NUCLEOTIDE SEQUENCE [LARGE SCALE GENOMIC DNA]</scope>
    <source>
        <strain evidence="3">Araruama</strain>
    </source>
</reference>
<organism evidence="2 3">
    <name type="scientific">Candidatus Magnetoglobus multicellularis str. Araruama</name>
    <dbReference type="NCBI Taxonomy" id="890399"/>
    <lineage>
        <taxon>Bacteria</taxon>
        <taxon>Pseudomonadati</taxon>
        <taxon>Thermodesulfobacteriota</taxon>
        <taxon>Desulfobacteria</taxon>
        <taxon>Desulfobacterales</taxon>
        <taxon>Desulfobacteraceae</taxon>
        <taxon>Candidatus Magnetoglobus</taxon>
    </lineage>
</organism>
<evidence type="ECO:0000256" key="1">
    <source>
        <dbReference type="SAM" id="SignalP"/>
    </source>
</evidence>
<dbReference type="Proteomes" id="UP000189670">
    <property type="component" value="Unassembled WGS sequence"/>
</dbReference>
<proteinExistence type="predicted"/>
<protein>
    <submittedName>
        <fullName evidence="2">Uncharacterized protein</fullName>
    </submittedName>
</protein>
<feature type="signal peptide" evidence="1">
    <location>
        <begin position="1"/>
        <end position="21"/>
    </location>
</feature>